<proteinExistence type="predicted"/>
<evidence type="ECO:0000256" key="1">
    <source>
        <dbReference type="SAM" id="Phobius"/>
    </source>
</evidence>
<evidence type="ECO:0000313" key="2">
    <source>
        <dbReference type="EMBL" id="MBS7527887.1"/>
    </source>
</evidence>
<keyword evidence="3" id="KW-1185">Reference proteome</keyword>
<protein>
    <submittedName>
        <fullName evidence="2">Type II secretion system protein</fullName>
    </submittedName>
</protein>
<sequence>MIELIVVIAIISTLLLIGAPIFLGAKQMESNISLEGYENEITMGLKQYYVLYGKQISQTTDATETTIAEDNADLTVWMTTLHDTFDIAFRGGYTYRYINSGLFGKVEIEETH</sequence>
<comment type="caution">
    <text evidence="2">The sequence shown here is derived from an EMBL/GenBank/DDBJ whole genome shotgun (WGS) entry which is preliminary data.</text>
</comment>
<keyword evidence="1" id="KW-0472">Membrane</keyword>
<accession>A0ABS5PSN8</accession>
<dbReference type="Gene3D" id="3.30.700.10">
    <property type="entry name" value="Glycoprotein, Type 4 Pilin"/>
    <property type="match status" value="1"/>
</dbReference>
<feature type="transmembrane region" description="Helical" evidence="1">
    <location>
        <begin position="6"/>
        <end position="25"/>
    </location>
</feature>
<evidence type="ECO:0000313" key="3">
    <source>
        <dbReference type="Proteomes" id="UP000746471"/>
    </source>
</evidence>
<gene>
    <name evidence="2" type="ORF">KHM83_14475</name>
</gene>
<reference evidence="2 3" key="1">
    <citation type="submission" date="2021-05" db="EMBL/GenBank/DDBJ databases">
        <title>Fusibacter ferrireducens sp. nov., an anaerobic, sulfur- and Fe-reducing bacterium isolated from the mangrove sediment.</title>
        <authorList>
            <person name="Qiu D."/>
        </authorList>
    </citation>
    <scope>NUCLEOTIDE SEQUENCE [LARGE SCALE GENOMIC DNA]</scope>
    <source>
        <strain evidence="2 3">DSM 12116</strain>
    </source>
</reference>
<name>A0ABS5PSN8_9FIRM</name>
<dbReference type="Proteomes" id="UP000746471">
    <property type="component" value="Unassembled WGS sequence"/>
</dbReference>
<keyword evidence="1" id="KW-1133">Transmembrane helix</keyword>
<dbReference type="EMBL" id="JAHBCL010000027">
    <property type="protein sequence ID" value="MBS7527887.1"/>
    <property type="molecule type" value="Genomic_DNA"/>
</dbReference>
<dbReference type="InterPro" id="IPR045584">
    <property type="entry name" value="Pilin-like"/>
</dbReference>
<dbReference type="SUPFAM" id="SSF54523">
    <property type="entry name" value="Pili subunits"/>
    <property type="match status" value="1"/>
</dbReference>
<keyword evidence="1" id="KW-0812">Transmembrane</keyword>
<organism evidence="2 3">
    <name type="scientific">Fusibacter paucivorans</name>
    <dbReference type="NCBI Taxonomy" id="76009"/>
    <lineage>
        <taxon>Bacteria</taxon>
        <taxon>Bacillati</taxon>
        <taxon>Bacillota</taxon>
        <taxon>Clostridia</taxon>
        <taxon>Eubacteriales</taxon>
        <taxon>Eubacteriales Family XII. Incertae Sedis</taxon>
        <taxon>Fusibacter</taxon>
    </lineage>
</organism>